<dbReference type="InterPro" id="IPR005199">
    <property type="entry name" value="Glyco_hydro_79"/>
</dbReference>
<evidence type="ECO:0000313" key="2">
    <source>
        <dbReference type="Proteomes" id="UP001055200"/>
    </source>
</evidence>
<dbReference type="InterPro" id="IPR017853">
    <property type="entry name" value="GH"/>
</dbReference>
<name>A0ABY3U1T2_9MYCO</name>
<dbReference type="RefSeq" id="WP_240172176.1">
    <property type="nucleotide sequence ID" value="NZ_CP092365.1"/>
</dbReference>
<dbReference type="PANTHER" id="PTHR46145">
    <property type="entry name" value="HEPARANASE"/>
    <property type="match status" value="1"/>
</dbReference>
<evidence type="ECO:0000313" key="1">
    <source>
        <dbReference type="EMBL" id="ULN53933.1"/>
    </source>
</evidence>
<sequence length="266" mass="28119">MDVQGLKRIGTLDERFQSYNIEMASVTGADFWKPYGAPAAEPSAVPAPSNAPTGMDPNMYEYRPPRDLADPRLRTLAAALGPAYLRVSGTWANSTYFADTDQPPATAPEGFNGVLTREQWRGVIDFANATDAKIVSSFPISAGTRDASGAWTPEQAQRWLDFTRSAGGEIAAAEFMNEPNVAAMGGAPQGYDAADYGRDFKAFKAFIDKADPDMTILGPGSVGEGPAGFGADAENLGELMDAAGVIHSEDMLAAAGPGVDGFSYHH</sequence>
<protein>
    <recommendedName>
        <fullName evidence="3">Glycoside hydrolase family 5 domain-containing protein</fullName>
    </recommendedName>
</protein>
<dbReference type="Gene3D" id="3.20.20.80">
    <property type="entry name" value="Glycosidases"/>
    <property type="match status" value="1"/>
</dbReference>
<dbReference type="Pfam" id="PF03662">
    <property type="entry name" value="Glyco_hydro_79n"/>
    <property type="match status" value="1"/>
</dbReference>
<gene>
    <name evidence="1" type="ORF">MIU77_06460</name>
</gene>
<evidence type="ECO:0008006" key="3">
    <source>
        <dbReference type="Google" id="ProtNLM"/>
    </source>
</evidence>
<organism evidence="1 2">
    <name type="scientific">Mycolicibacillus parakoreensis</name>
    <dbReference type="NCBI Taxonomy" id="1069221"/>
    <lineage>
        <taxon>Bacteria</taxon>
        <taxon>Bacillati</taxon>
        <taxon>Actinomycetota</taxon>
        <taxon>Actinomycetes</taxon>
        <taxon>Mycobacteriales</taxon>
        <taxon>Mycobacteriaceae</taxon>
        <taxon>Mycolicibacillus</taxon>
    </lineage>
</organism>
<dbReference type="PANTHER" id="PTHR46145:SF4">
    <property type="entry name" value="HEPARANASE"/>
    <property type="match status" value="1"/>
</dbReference>
<dbReference type="SUPFAM" id="SSF51445">
    <property type="entry name" value="(Trans)glycosidases"/>
    <property type="match status" value="1"/>
</dbReference>
<dbReference type="Proteomes" id="UP001055200">
    <property type="component" value="Chromosome"/>
</dbReference>
<dbReference type="EMBL" id="CP092365">
    <property type="protein sequence ID" value="ULN53933.1"/>
    <property type="molecule type" value="Genomic_DNA"/>
</dbReference>
<reference evidence="1" key="1">
    <citation type="submission" date="2022-08" db="EMBL/GenBank/DDBJ databases">
        <title>Complete genome sequence of 14 non-tuberculosis mycobacteria type-strains.</title>
        <authorList>
            <person name="Igarashi Y."/>
            <person name="Osugi A."/>
            <person name="Mitarai S."/>
        </authorList>
    </citation>
    <scope>NUCLEOTIDE SEQUENCE</scope>
    <source>
        <strain evidence="1">DSM 45575</strain>
    </source>
</reference>
<proteinExistence type="predicted"/>
<accession>A0ABY3U1T2</accession>
<keyword evidence="2" id="KW-1185">Reference proteome</keyword>